<gene>
    <name evidence="4" type="ORF">MNBD_PLANCTO03-2372</name>
</gene>
<dbReference type="InterPro" id="IPR000702">
    <property type="entry name" value="Ribosomal_uL6-like"/>
</dbReference>
<keyword evidence="2" id="KW-0687">Ribonucleoprotein</keyword>
<dbReference type="PIRSF" id="PIRSF002162">
    <property type="entry name" value="Ribosomal_L6"/>
    <property type="match status" value="1"/>
</dbReference>
<evidence type="ECO:0000256" key="2">
    <source>
        <dbReference type="ARBA" id="ARBA00023274"/>
    </source>
</evidence>
<dbReference type="Pfam" id="PF00347">
    <property type="entry name" value="Ribosomal_L6"/>
    <property type="match status" value="2"/>
</dbReference>
<sequence>MSRIGKKPVSVPSSVKIGIADRAVKVEGPKGTLSMTHRPEVAVEYDDGAREVRCAIDEGDMTNRKVRAYWGLTRSLIQNMVVGVTDGYEKTMEIVGVGWGAQVTGQQLKLQLGYAKPVMMDIPQGVAIDVQKQIVKISGPDKQAVGQFAAAMRAKRKPEPYNGKGVKYADEVIRRKQGKAFGA</sequence>
<dbReference type="InterPro" id="IPR019906">
    <property type="entry name" value="Ribosomal_uL6_bac-type"/>
</dbReference>
<evidence type="ECO:0000259" key="3">
    <source>
        <dbReference type="Pfam" id="PF00347"/>
    </source>
</evidence>
<dbReference type="Gene3D" id="3.90.930.12">
    <property type="entry name" value="Ribosomal protein L6, alpha-beta domain"/>
    <property type="match status" value="2"/>
</dbReference>
<dbReference type="GO" id="GO:0002181">
    <property type="term" value="P:cytoplasmic translation"/>
    <property type="evidence" value="ECO:0007669"/>
    <property type="project" value="TreeGrafter"/>
</dbReference>
<feature type="domain" description="Large ribosomal subunit protein uL6 alpha-beta" evidence="3">
    <location>
        <begin position="11"/>
        <end position="87"/>
    </location>
</feature>
<dbReference type="GO" id="GO:0003735">
    <property type="term" value="F:structural constituent of ribosome"/>
    <property type="evidence" value="ECO:0007669"/>
    <property type="project" value="InterPro"/>
</dbReference>
<dbReference type="EMBL" id="UOGK01000521">
    <property type="protein sequence ID" value="VAX41300.1"/>
    <property type="molecule type" value="Genomic_DNA"/>
</dbReference>
<evidence type="ECO:0000256" key="1">
    <source>
        <dbReference type="ARBA" id="ARBA00022980"/>
    </source>
</evidence>
<dbReference type="SUPFAM" id="SSF56053">
    <property type="entry name" value="Ribosomal protein L6"/>
    <property type="match status" value="2"/>
</dbReference>
<dbReference type="GO" id="GO:1990904">
    <property type="term" value="C:ribonucleoprotein complex"/>
    <property type="evidence" value="ECO:0007669"/>
    <property type="project" value="UniProtKB-KW"/>
</dbReference>
<dbReference type="HAMAP" id="MF_01365_B">
    <property type="entry name" value="Ribosomal_uL6_B"/>
    <property type="match status" value="1"/>
</dbReference>
<feature type="domain" description="Large ribosomal subunit protein uL6 alpha-beta" evidence="3">
    <location>
        <begin position="95"/>
        <end position="168"/>
    </location>
</feature>
<dbReference type="InterPro" id="IPR020040">
    <property type="entry name" value="Ribosomal_uL6_a/b-dom"/>
</dbReference>
<dbReference type="PANTHER" id="PTHR11655">
    <property type="entry name" value="60S/50S RIBOSOMAL PROTEIN L6/L9"/>
    <property type="match status" value="1"/>
</dbReference>
<dbReference type="NCBIfam" id="TIGR03654">
    <property type="entry name" value="L6_bact"/>
    <property type="match status" value="1"/>
</dbReference>
<keyword evidence="1 4" id="KW-0689">Ribosomal protein</keyword>
<name>A0A3B1DZU2_9ZZZZ</name>
<dbReference type="AlphaFoldDB" id="A0A3B1DZU2"/>
<protein>
    <submittedName>
        <fullName evidence="4">LSU ribosomal protein L6p (L9e)</fullName>
    </submittedName>
</protein>
<dbReference type="InterPro" id="IPR036789">
    <property type="entry name" value="Ribosomal_uL6-like_a/b-dom_sf"/>
</dbReference>
<dbReference type="GO" id="GO:0005840">
    <property type="term" value="C:ribosome"/>
    <property type="evidence" value="ECO:0007669"/>
    <property type="project" value="UniProtKB-KW"/>
</dbReference>
<reference evidence="4" key="1">
    <citation type="submission" date="2018-06" db="EMBL/GenBank/DDBJ databases">
        <authorList>
            <person name="Zhirakovskaya E."/>
        </authorList>
    </citation>
    <scope>NUCLEOTIDE SEQUENCE</scope>
</reference>
<dbReference type="GO" id="GO:0019843">
    <property type="term" value="F:rRNA binding"/>
    <property type="evidence" value="ECO:0007669"/>
    <property type="project" value="InterPro"/>
</dbReference>
<organism evidence="4">
    <name type="scientific">hydrothermal vent metagenome</name>
    <dbReference type="NCBI Taxonomy" id="652676"/>
    <lineage>
        <taxon>unclassified sequences</taxon>
        <taxon>metagenomes</taxon>
        <taxon>ecological metagenomes</taxon>
    </lineage>
</organism>
<dbReference type="PANTHER" id="PTHR11655:SF14">
    <property type="entry name" value="LARGE RIBOSOMAL SUBUNIT PROTEIN UL6M"/>
    <property type="match status" value="1"/>
</dbReference>
<accession>A0A3B1DZU2</accession>
<evidence type="ECO:0000313" key="4">
    <source>
        <dbReference type="EMBL" id="VAX41300.1"/>
    </source>
</evidence>
<dbReference type="PRINTS" id="PR00059">
    <property type="entry name" value="RIBOSOMALL6"/>
</dbReference>
<proteinExistence type="inferred from homology"/>